<dbReference type="RefSeq" id="WP_070926340.1">
    <property type="nucleotide sequence ID" value="NZ_JBALHY010000003.1"/>
</dbReference>
<dbReference type="OrthoDB" id="9804019at2"/>
<comment type="caution">
    <text evidence="3">The sequence shown here is derived from an EMBL/GenBank/DDBJ whole genome shotgun (WGS) entry which is preliminary data.</text>
</comment>
<feature type="domain" description="DNA binding HTH" evidence="1">
    <location>
        <begin position="166"/>
        <end position="205"/>
    </location>
</feature>
<accession>A0A1S1HRB7</accession>
<dbReference type="Gene3D" id="1.10.10.60">
    <property type="entry name" value="Homeodomain-like"/>
    <property type="match status" value="1"/>
</dbReference>
<dbReference type="SUPFAM" id="SSF46689">
    <property type="entry name" value="Homeodomain-like"/>
    <property type="match status" value="1"/>
</dbReference>
<dbReference type="AlphaFoldDB" id="A0A1S1HRB7"/>
<evidence type="ECO:0000313" key="4">
    <source>
        <dbReference type="Proteomes" id="UP000179588"/>
    </source>
</evidence>
<evidence type="ECO:0000259" key="1">
    <source>
        <dbReference type="Pfam" id="PF02954"/>
    </source>
</evidence>
<reference evidence="2" key="2">
    <citation type="submission" date="2024-02" db="EMBL/GenBank/DDBJ databases">
        <authorList>
            <consortium name="Clinical and Environmental Microbiology Branch: Whole genome sequencing antimicrobial resistance pathogens in the healthcare setting"/>
        </authorList>
    </citation>
    <scope>NUCLEOTIDE SEQUENCE</scope>
    <source>
        <strain evidence="2">2021GO-0154</strain>
    </source>
</reference>
<name>A0A1S1HRB7_PROST</name>
<dbReference type="EMBL" id="ABMABF030000003">
    <property type="protein sequence ID" value="EMJ5133577.1"/>
    <property type="molecule type" value="Genomic_DNA"/>
</dbReference>
<dbReference type="GeneID" id="99499639"/>
<reference evidence="3 4" key="1">
    <citation type="submission" date="2016-03" db="EMBL/GenBank/DDBJ databases">
        <title>Genome sequence of Providencia stuartii strain, isolated from the salivary glands of larval Lucilia sericata.</title>
        <authorList>
            <person name="Yuan Y."/>
            <person name="Zhang Y."/>
            <person name="Fu S."/>
            <person name="Crippen T.L."/>
            <person name="Visi D."/>
            <person name="Benbow M.E."/>
            <person name="Allen M."/>
            <person name="Tomberlin J.K."/>
            <person name="Sze S.-H."/>
            <person name="Tarone A.M."/>
        </authorList>
    </citation>
    <scope>NUCLEOTIDE SEQUENCE [LARGE SCALE GENOMIC DNA]</scope>
    <source>
        <strain evidence="3 4">Crippen</strain>
    </source>
</reference>
<dbReference type="InterPro" id="IPR002197">
    <property type="entry name" value="HTH_Fis"/>
</dbReference>
<dbReference type="EMBL" id="LVIE01000101">
    <property type="protein sequence ID" value="OHT24864.1"/>
    <property type="molecule type" value="Genomic_DNA"/>
</dbReference>
<sequence>MSVDLLPSVVLSGSEELENAISSELLIYFSRQAIENALAPTNDQTINAALISPDGEPIWLSEGLAKPFAMTPILSTNCSTEAQFRLFSQSIKLPDAFYYLAPVFCEHRNVIAIVAFVSQTVDSTILLALVHSVSREINEKIKHHLYLQRLVFENHSNIPPRELNIQEVEKAAIIEAAKVCHGKIQEMYQVLNMGRTTLWRKLKQYEINIKEYK</sequence>
<dbReference type="Pfam" id="PF02954">
    <property type="entry name" value="HTH_8"/>
    <property type="match status" value="1"/>
</dbReference>
<proteinExistence type="predicted"/>
<dbReference type="GO" id="GO:0043565">
    <property type="term" value="F:sequence-specific DNA binding"/>
    <property type="evidence" value="ECO:0007669"/>
    <property type="project" value="InterPro"/>
</dbReference>
<gene>
    <name evidence="3" type="ORF">A3Q29_16595</name>
    <name evidence="2" type="ORF">RG298_001263</name>
</gene>
<keyword evidence="4" id="KW-1185">Reference proteome</keyword>
<evidence type="ECO:0000313" key="2">
    <source>
        <dbReference type="EMBL" id="EMJ5133577.1"/>
    </source>
</evidence>
<dbReference type="InterPro" id="IPR009057">
    <property type="entry name" value="Homeodomain-like_sf"/>
</dbReference>
<dbReference type="Proteomes" id="UP000179588">
    <property type="component" value="Unassembled WGS sequence"/>
</dbReference>
<protein>
    <submittedName>
        <fullName evidence="3">Transcriptional regulator</fullName>
    </submittedName>
</protein>
<evidence type="ECO:0000313" key="3">
    <source>
        <dbReference type="EMBL" id="OHT24864.1"/>
    </source>
</evidence>
<organism evidence="3 4">
    <name type="scientific">Providencia stuartii</name>
    <dbReference type="NCBI Taxonomy" id="588"/>
    <lineage>
        <taxon>Bacteria</taxon>
        <taxon>Pseudomonadati</taxon>
        <taxon>Pseudomonadota</taxon>
        <taxon>Gammaproteobacteria</taxon>
        <taxon>Enterobacterales</taxon>
        <taxon>Morganellaceae</taxon>
        <taxon>Providencia</taxon>
    </lineage>
</organism>